<dbReference type="InterPro" id="IPR023296">
    <property type="entry name" value="Glyco_hydro_beta-prop_sf"/>
</dbReference>
<dbReference type="Gene3D" id="2.115.10.20">
    <property type="entry name" value="Glycosyl hydrolase domain, family 43"/>
    <property type="match status" value="2"/>
</dbReference>
<keyword evidence="2" id="KW-1185">Reference proteome</keyword>
<keyword evidence="1" id="KW-0378">Hydrolase</keyword>
<dbReference type="Proteomes" id="UP001204798">
    <property type="component" value="Unassembled WGS sequence"/>
</dbReference>
<evidence type="ECO:0000313" key="2">
    <source>
        <dbReference type="Proteomes" id="UP001204798"/>
    </source>
</evidence>
<dbReference type="SUPFAM" id="SSF75005">
    <property type="entry name" value="Arabinanase/levansucrase/invertase"/>
    <property type="match status" value="2"/>
</dbReference>
<dbReference type="PANTHER" id="PTHR35279:SF1">
    <property type="entry name" value="ARABINANASE_LEVANSUCRASE_INVERTASE"/>
    <property type="match status" value="1"/>
</dbReference>
<reference evidence="1 2" key="1">
    <citation type="submission" date="2022-08" db="EMBL/GenBank/DDBJ databases">
        <title>Bacterial and archaeal communities from various locations to study Microbial Dark Matter (Phase II).</title>
        <authorList>
            <person name="Stepanauskas R."/>
        </authorList>
    </citation>
    <scope>NUCLEOTIDE SEQUENCE [LARGE SCALE GENOMIC DNA]</scope>
    <source>
        <strain evidence="1 2">PD1</strain>
    </source>
</reference>
<accession>A0ABT2EMD7</accession>
<sequence>MANEVALLERLQRLSALQPQVALSPSDDPASFDHLTVDFPVVVRHEGQWLLFYTGSDGKAFRLGIASSQDLQSWKRIGLVWDYDAHQNVAAAWLLRHNDLDEPMAKLRRGLFWMAYVRTEQGSYWGSLELAFSPDLERWRPFDANPILTSKEGDAWENAGLTAPCLIEREHLFWLFYIGRNGLPSMGVALSTDFLVWSRDMENPLVQFSPDYLTGRPFLVRHGRQWWLLIGNGRGIKFAVSEDLRRWRVLEKETLTFSGVDNPSSPYLFWHENKLWLFFAGEKDGKRHIFFVCGD</sequence>
<dbReference type="GO" id="GO:0016787">
    <property type="term" value="F:hydrolase activity"/>
    <property type="evidence" value="ECO:0007669"/>
    <property type="project" value="UniProtKB-KW"/>
</dbReference>
<comment type="caution">
    <text evidence="1">The sequence shown here is derived from an EMBL/GenBank/DDBJ whole genome shotgun (WGS) entry which is preliminary data.</text>
</comment>
<protein>
    <submittedName>
        <fullName evidence="1">GH43/DUF377 family glycosyl hydrolase</fullName>
    </submittedName>
</protein>
<proteinExistence type="predicted"/>
<name>A0ABT2EMD7_9BACT</name>
<dbReference type="PANTHER" id="PTHR35279">
    <property type="match status" value="1"/>
</dbReference>
<dbReference type="RefSeq" id="WP_259095221.1">
    <property type="nucleotide sequence ID" value="NZ_CP130454.1"/>
</dbReference>
<organism evidence="1 2">
    <name type="scientific">Candidatus Fervidibacter sacchari</name>
    <dbReference type="NCBI Taxonomy" id="1448929"/>
    <lineage>
        <taxon>Bacteria</taxon>
        <taxon>Candidatus Fervidibacterota</taxon>
        <taxon>Candidatus Fervidibacter</taxon>
    </lineage>
</organism>
<evidence type="ECO:0000313" key="1">
    <source>
        <dbReference type="EMBL" id="MCS3919092.1"/>
    </source>
</evidence>
<gene>
    <name evidence="1" type="ORF">M2350_001492</name>
</gene>
<dbReference type="EMBL" id="JANUCP010000002">
    <property type="protein sequence ID" value="MCS3919092.1"/>
    <property type="molecule type" value="Genomic_DNA"/>
</dbReference>